<proteinExistence type="predicted"/>
<protein>
    <submittedName>
        <fullName evidence="1">Uncharacterized protein</fullName>
    </submittedName>
</protein>
<sequence length="51" mass="5705">MLDNLDTEMVLQKIEETLDILTHNILLGGSVPKDMLIRSAAEEILDIVQVL</sequence>
<evidence type="ECO:0000313" key="2">
    <source>
        <dbReference type="Proteomes" id="UP000011770"/>
    </source>
</evidence>
<evidence type="ECO:0000313" key="1">
    <source>
        <dbReference type="EMBL" id="EMF79690.1"/>
    </source>
</evidence>
<comment type="caution">
    <text evidence="1">The sequence shown here is derived from an EMBL/GenBank/DDBJ whole genome shotgun (WGS) entry which is preliminary data.</text>
</comment>
<dbReference type="AlphaFoldDB" id="M3GT43"/>
<reference evidence="1 2" key="1">
    <citation type="submission" date="2013-01" db="EMBL/GenBank/DDBJ databases">
        <authorList>
            <person name="Harkins D.M."/>
            <person name="Durkin A.S."/>
            <person name="Brinkac L.M."/>
            <person name="Haft D.H."/>
            <person name="Selengut J.D."/>
            <person name="Sanka R."/>
            <person name="DePew J."/>
            <person name="Purushe J."/>
            <person name="Tulsiani S.M."/>
            <person name="Graham G.C."/>
            <person name="Burns M.-A."/>
            <person name="Dohnt M.F."/>
            <person name="Smythe L.D."/>
            <person name="McKay D.B."/>
            <person name="Craig S.B."/>
            <person name="Vinetz J.M."/>
            <person name="Sutton G.G."/>
            <person name="Nierman W.C."/>
            <person name="Fouts D.E."/>
        </authorList>
    </citation>
    <scope>NUCLEOTIDE SEQUENCE [LARGE SCALE GENOMIC DNA]</scope>
    <source>
        <strain evidence="1 2">LT2116</strain>
    </source>
</reference>
<accession>M3GT43</accession>
<organism evidence="1 2">
    <name type="scientific">Leptospira weilii serovar Topaz str. LT2116</name>
    <dbReference type="NCBI Taxonomy" id="1088540"/>
    <lineage>
        <taxon>Bacteria</taxon>
        <taxon>Pseudomonadati</taxon>
        <taxon>Spirochaetota</taxon>
        <taxon>Spirochaetia</taxon>
        <taxon>Leptospirales</taxon>
        <taxon>Leptospiraceae</taxon>
        <taxon>Leptospira</taxon>
    </lineage>
</organism>
<dbReference type="EMBL" id="AHOR02000076">
    <property type="protein sequence ID" value="EMF79690.1"/>
    <property type="molecule type" value="Genomic_DNA"/>
</dbReference>
<name>M3GT43_9LEPT</name>
<gene>
    <name evidence="1" type="ORF">LEP1GSC188_1442</name>
</gene>
<dbReference type="Proteomes" id="UP000011770">
    <property type="component" value="Unassembled WGS sequence"/>
</dbReference>